<dbReference type="InterPro" id="IPR024602">
    <property type="entry name" value="COG_su2_N"/>
</dbReference>
<feature type="compositionally biased region" description="Polar residues" evidence="10">
    <location>
        <begin position="966"/>
        <end position="978"/>
    </location>
</feature>
<evidence type="ECO:0000259" key="11">
    <source>
        <dbReference type="Pfam" id="PF06148"/>
    </source>
</evidence>
<evidence type="ECO:0000313" key="13">
    <source>
        <dbReference type="EMBL" id="PWN36411.1"/>
    </source>
</evidence>
<dbReference type="Pfam" id="PF06148">
    <property type="entry name" value="COG2_N"/>
    <property type="match status" value="1"/>
</dbReference>
<feature type="compositionally biased region" description="Polar residues" evidence="10">
    <location>
        <begin position="778"/>
        <end position="814"/>
    </location>
</feature>
<keyword evidence="14" id="KW-1185">Reference proteome</keyword>
<dbReference type="EMBL" id="KZ819603">
    <property type="protein sequence ID" value="PWN36411.1"/>
    <property type="molecule type" value="Genomic_DNA"/>
</dbReference>
<accession>A0A316VK60</accession>
<dbReference type="Proteomes" id="UP000245771">
    <property type="component" value="Unassembled WGS sequence"/>
</dbReference>
<evidence type="ECO:0000256" key="6">
    <source>
        <dbReference type="ARBA" id="ARBA00023034"/>
    </source>
</evidence>
<evidence type="ECO:0000256" key="5">
    <source>
        <dbReference type="ARBA" id="ARBA00022927"/>
    </source>
</evidence>
<organism evidence="13 14">
    <name type="scientific">Meira miltonrushii</name>
    <dbReference type="NCBI Taxonomy" id="1280837"/>
    <lineage>
        <taxon>Eukaryota</taxon>
        <taxon>Fungi</taxon>
        <taxon>Dikarya</taxon>
        <taxon>Basidiomycota</taxon>
        <taxon>Ustilaginomycotina</taxon>
        <taxon>Exobasidiomycetes</taxon>
        <taxon>Exobasidiales</taxon>
        <taxon>Brachybasidiaceae</taxon>
        <taxon>Meira</taxon>
    </lineage>
</organism>
<reference evidence="13 14" key="1">
    <citation type="journal article" date="2018" name="Mol. Biol. Evol.">
        <title>Broad Genomic Sampling Reveals a Smut Pathogenic Ancestry of the Fungal Clade Ustilaginomycotina.</title>
        <authorList>
            <person name="Kijpornyongpan T."/>
            <person name="Mondo S.J."/>
            <person name="Barry K."/>
            <person name="Sandor L."/>
            <person name="Lee J."/>
            <person name="Lipzen A."/>
            <person name="Pangilinan J."/>
            <person name="LaButti K."/>
            <person name="Hainaut M."/>
            <person name="Henrissat B."/>
            <person name="Grigoriev I.V."/>
            <person name="Spatafora J.W."/>
            <person name="Aime M.C."/>
        </authorList>
    </citation>
    <scope>NUCLEOTIDE SEQUENCE [LARGE SCALE GENOMIC DNA]</scope>
    <source>
        <strain evidence="13 14">MCA 3882</strain>
    </source>
</reference>
<feature type="domain" description="COG complex component COG2 C-terminal" evidence="12">
    <location>
        <begin position="667"/>
        <end position="1060"/>
    </location>
</feature>
<dbReference type="GO" id="GO:0015031">
    <property type="term" value="P:protein transport"/>
    <property type="evidence" value="ECO:0007669"/>
    <property type="project" value="UniProtKB-KW"/>
</dbReference>
<evidence type="ECO:0000256" key="4">
    <source>
        <dbReference type="ARBA" id="ARBA00022448"/>
    </source>
</evidence>
<evidence type="ECO:0000256" key="9">
    <source>
        <dbReference type="SAM" id="Coils"/>
    </source>
</evidence>
<evidence type="ECO:0000256" key="2">
    <source>
        <dbReference type="ARBA" id="ARBA00007603"/>
    </source>
</evidence>
<evidence type="ECO:0000259" key="12">
    <source>
        <dbReference type="Pfam" id="PF12022"/>
    </source>
</evidence>
<feature type="compositionally biased region" description="Polar residues" evidence="10">
    <location>
        <begin position="278"/>
        <end position="287"/>
    </location>
</feature>
<keyword evidence="5" id="KW-0653">Protein transport</keyword>
<evidence type="ECO:0000313" key="14">
    <source>
        <dbReference type="Proteomes" id="UP000245771"/>
    </source>
</evidence>
<dbReference type="STRING" id="1280837.A0A316VK60"/>
<dbReference type="GO" id="GO:0017119">
    <property type="term" value="C:Golgi transport complex"/>
    <property type="evidence" value="ECO:0007669"/>
    <property type="project" value="TreeGrafter"/>
</dbReference>
<keyword evidence="7" id="KW-0472">Membrane</keyword>
<dbReference type="InterPro" id="IPR024603">
    <property type="entry name" value="COG_complex_COG2_C"/>
</dbReference>
<comment type="similarity">
    <text evidence="2">Belongs to the COG2 family.</text>
</comment>
<comment type="subcellular location">
    <subcellularLocation>
        <location evidence="1">Golgi apparatus membrane</location>
        <topology evidence="1">Peripheral membrane protein</topology>
    </subcellularLocation>
</comment>
<dbReference type="InParanoid" id="A0A316VK60"/>
<feature type="region of interest" description="Disordered" evidence="10">
    <location>
        <begin position="956"/>
        <end position="978"/>
    </location>
</feature>
<keyword evidence="6" id="KW-0333">Golgi apparatus</keyword>
<feature type="region of interest" description="Disordered" evidence="10">
    <location>
        <begin position="245"/>
        <end position="295"/>
    </location>
</feature>
<feature type="region of interest" description="Disordered" evidence="10">
    <location>
        <begin position="128"/>
        <end position="155"/>
    </location>
</feature>
<feature type="region of interest" description="Disordered" evidence="10">
    <location>
        <begin position="916"/>
        <end position="935"/>
    </location>
</feature>
<feature type="coiled-coil region" evidence="9">
    <location>
        <begin position="157"/>
        <end position="191"/>
    </location>
</feature>
<dbReference type="AlphaFoldDB" id="A0A316VK60"/>
<evidence type="ECO:0000256" key="10">
    <source>
        <dbReference type="SAM" id="MobiDB-lite"/>
    </source>
</evidence>
<sequence>MSDRQGQNVPEDYISRNDNTPLELPQPRPLDHSDVHLSPQNGQHFDVDAFLVSRAPGTSLAQISNELQTFGAQLKDELNEVVDRDFRGFVNLGVALKAERPRIARLDWKVASTSNNTIEDIDGRSAALTSPSQKRIQRDPFKSIDLPPRDSGSNLGLESVRGEIVRIRDKLREAEEGIRATLNDKESIEVQRSNLQLLLGFSDSLGRLEGLLLPSNQQNEEDEMHEEVLGPQDQSFRYWQSFEESGLDVSSEEESELTSSSEEEEVDRLPMRRPSIVSAKQASTSAVKSRRRSSGLIAARRQSSLGLIDASAALSSESSKKPTITLPSRIARAASEYSALQFLSQQAISMGYTEFVEAHAERLGRIRLALKADLAKLVKTLCSLEGPSLLVSTPDRYSKSSSGSKDTYKSAEEAELASWGQLSSSLESSIAEQATWLELAISTWSALPQDISSTRAADISEVEEAIRKALVEQWASKYIDSFSLDGQLPKTPMTPNGPFGTAPSTGTFDKSFSTSPTFASDPNQRSNYEIPYSIVGDDVERVRPLIDLYNNILTFVAERATKIAKVAENVQQALPETTVSALSAERDALTSSSSGSCDVFVRSVWRHITTRLMEQLGGKLFFVGRPEDFRRNYIISMAFLTSFEKIAPSQRAVIALRADPIYQNFKKRWQLPVYFQMRLREIVTGLENTLNNHTNSVQASLQNLSAGSQKRSLPILHVTKRTLEAFEAPWSDVWHIRDLSHRQWRLSLQILSRYRTWMQDQLPSDVLPAHRRVVDASRSNAAAGTARSSFEVQQQQRLNTSSTPASPQRSSTPTAVDVDQENHLMIVCTALAADIAFFEETVRSIFERSITARLKEGVDDEGTSIDLFKKMRESLDAALTLSSQLYPLLSAKIISVLKTRCAEPLRLVRSVSTQYRSATTTNPKSTTNGSANGSAMEPSFFVNQFLRPMKQYLGKSDQIGTGGGTNASRQASQDQVTQANNGALSTLLPQEVRQRWMNEVVEDFVVRYTASLHTMSKNFESLQRLKRNNAVSQTSSHSNHADGGEDAEATRMHGQMITDVEYLEKEVHDLRFVQTEISTDTAAWNRLKAAARGDLED</sequence>
<gene>
    <name evidence="13" type="ORF">FA14DRAFT_155815</name>
</gene>
<feature type="compositionally biased region" description="Acidic residues" evidence="10">
    <location>
        <begin position="250"/>
        <end position="266"/>
    </location>
</feature>
<evidence type="ECO:0000256" key="7">
    <source>
        <dbReference type="ARBA" id="ARBA00023136"/>
    </source>
</evidence>
<dbReference type="PANTHER" id="PTHR12961">
    <property type="entry name" value="CONSERVED OLIGOMERIC GOLGI COMPLEX COMPONENT 2"/>
    <property type="match status" value="1"/>
</dbReference>
<dbReference type="InterPro" id="IPR009316">
    <property type="entry name" value="COG2"/>
</dbReference>
<dbReference type="Pfam" id="PF12022">
    <property type="entry name" value="COG2_C"/>
    <property type="match status" value="1"/>
</dbReference>
<dbReference type="GO" id="GO:0006891">
    <property type="term" value="P:intra-Golgi vesicle-mediated transport"/>
    <property type="evidence" value="ECO:0007669"/>
    <property type="project" value="TreeGrafter"/>
</dbReference>
<evidence type="ECO:0000256" key="1">
    <source>
        <dbReference type="ARBA" id="ARBA00004395"/>
    </source>
</evidence>
<dbReference type="GO" id="GO:0000139">
    <property type="term" value="C:Golgi membrane"/>
    <property type="evidence" value="ECO:0007669"/>
    <property type="project" value="UniProtKB-SubCell"/>
</dbReference>
<feature type="domain" description="Conserved oligomeric Golgi complex subunit 2 N-terminal" evidence="11">
    <location>
        <begin position="43"/>
        <end position="105"/>
    </location>
</feature>
<protein>
    <recommendedName>
        <fullName evidence="3">Conserved oligomeric Golgi complex subunit 2</fullName>
    </recommendedName>
    <alternativeName>
        <fullName evidence="8">Component of oligomeric Golgi complex 2</fullName>
    </alternativeName>
</protein>
<feature type="compositionally biased region" description="Polar residues" evidence="10">
    <location>
        <begin position="916"/>
        <end position="933"/>
    </location>
</feature>
<dbReference type="GeneID" id="37019567"/>
<name>A0A316VK60_9BASI</name>
<dbReference type="GO" id="GO:0007030">
    <property type="term" value="P:Golgi organization"/>
    <property type="evidence" value="ECO:0007669"/>
    <property type="project" value="InterPro"/>
</dbReference>
<dbReference type="PANTHER" id="PTHR12961:SF0">
    <property type="entry name" value="CONSERVED OLIGOMERIC GOLGI COMPLEX SUBUNIT 2"/>
    <property type="match status" value="1"/>
</dbReference>
<feature type="region of interest" description="Disordered" evidence="10">
    <location>
        <begin position="1"/>
        <end position="34"/>
    </location>
</feature>
<evidence type="ECO:0000256" key="8">
    <source>
        <dbReference type="ARBA" id="ARBA00031344"/>
    </source>
</evidence>
<feature type="region of interest" description="Disordered" evidence="10">
    <location>
        <begin position="778"/>
        <end position="816"/>
    </location>
</feature>
<keyword evidence="9" id="KW-0175">Coiled coil</keyword>
<evidence type="ECO:0000256" key="3">
    <source>
        <dbReference type="ARBA" id="ARBA00020977"/>
    </source>
</evidence>
<keyword evidence="4" id="KW-0813">Transport</keyword>
<proteinExistence type="inferred from homology"/>
<dbReference type="OrthoDB" id="332281at2759"/>
<dbReference type="RefSeq" id="XP_025356713.1">
    <property type="nucleotide sequence ID" value="XM_025497786.1"/>
</dbReference>